<protein>
    <submittedName>
        <fullName evidence="2">DUF4135 domain-containing protein</fullName>
    </submittedName>
</protein>
<sequence>MIEEICSPPASRTRGPASVRLYGTRYDQVPFDGLVERFADRYRRLLRAEAAAFEDVLTEDAWDSLTANLVDDLVSVSHRTLILKLDESRTGGLLSGETPKARYRHYNDRLLGDPSYLTALLGEYPGLDRALLRHAGNWLTNSLELLSRLAADLPLLRRHGWIPEGTTTVDALRSGLGDPHNGGRSVTEVVFHGGSRVVYKPRPLDAEELYGQAVTLLNDLNGPGAGA</sequence>
<evidence type="ECO:0000259" key="1">
    <source>
        <dbReference type="Pfam" id="PF13575"/>
    </source>
</evidence>
<comment type="caution">
    <text evidence="2">The sequence shown here is derived from an EMBL/GenBank/DDBJ whole genome shotgun (WGS) entry which is preliminary data.</text>
</comment>
<accession>A0ABW3DRX4</accession>
<keyword evidence="3" id="KW-1185">Reference proteome</keyword>
<proteinExistence type="predicted"/>
<reference evidence="3" key="1">
    <citation type="journal article" date="2019" name="Int. J. Syst. Evol. Microbiol.">
        <title>The Global Catalogue of Microorganisms (GCM) 10K type strain sequencing project: providing services to taxonomists for standard genome sequencing and annotation.</title>
        <authorList>
            <consortium name="The Broad Institute Genomics Platform"/>
            <consortium name="The Broad Institute Genome Sequencing Center for Infectious Disease"/>
            <person name="Wu L."/>
            <person name="Ma J."/>
        </authorList>
    </citation>
    <scope>NUCLEOTIDE SEQUENCE [LARGE SCALE GENOMIC DNA]</scope>
    <source>
        <strain evidence="3">CCUG 62974</strain>
    </source>
</reference>
<dbReference type="Pfam" id="PF13575">
    <property type="entry name" value="DUF4135"/>
    <property type="match status" value="1"/>
</dbReference>
<feature type="domain" description="Lantibiotic biosynthesis protein dehydration" evidence="1">
    <location>
        <begin position="124"/>
        <end position="219"/>
    </location>
</feature>
<name>A0ABW3DRX4_9ACTN</name>
<organism evidence="2 3">
    <name type="scientific">Streptosporangium algeriense</name>
    <dbReference type="NCBI Taxonomy" id="1682748"/>
    <lineage>
        <taxon>Bacteria</taxon>
        <taxon>Bacillati</taxon>
        <taxon>Actinomycetota</taxon>
        <taxon>Actinomycetes</taxon>
        <taxon>Streptosporangiales</taxon>
        <taxon>Streptosporangiaceae</taxon>
        <taxon>Streptosporangium</taxon>
    </lineage>
</organism>
<dbReference type="EMBL" id="JBHTHX010000659">
    <property type="protein sequence ID" value="MFD0886603.1"/>
    <property type="molecule type" value="Genomic_DNA"/>
</dbReference>
<dbReference type="InterPro" id="IPR025410">
    <property type="entry name" value="Lant_dehyd"/>
</dbReference>
<evidence type="ECO:0000313" key="2">
    <source>
        <dbReference type="EMBL" id="MFD0886603.1"/>
    </source>
</evidence>
<gene>
    <name evidence="2" type="ORF">ACFQ08_18815</name>
</gene>
<feature type="non-terminal residue" evidence="2">
    <location>
        <position position="227"/>
    </location>
</feature>
<evidence type="ECO:0000313" key="3">
    <source>
        <dbReference type="Proteomes" id="UP001597024"/>
    </source>
</evidence>
<dbReference type="Proteomes" id="UP001597024">
    <property type="component" value="Unassembled WGS sequence"/>
</dbReference>